<comment type="caution">
    <text evidence="2">The sequence shown here is derived from an EMBL/GenBank/DDBJ whole genome shotgun (WGS) entry which is preliminary data.</text>
</comment>
<keyword evidence="1" id="KW-0472">Membrane</keyword>
<evidence type="ECO:0000313" key="3">
    <source>
        <dbReference type="Proteomes" id="UP001595715"/>
    </source>
</evidence>
<name>A0ABV8JY96_9BACL</name>
<dbReference type="RefSeq" id="WP_377718035.1">
    <property type="nucleotide sequence ID" value="NZ_JBHSAM010000017.1"/>
</dbReference>
<proteinExistence type="predicted"/>
<dbReference type="Proteomes" id="UP001595715">
    <property type="component" value="Unassembled WGS sequence"/>
</dbReference>
<evidence type="ECO:0000313" key="2">
    <source>
        <dbReference type="EMBL" id="MFC4099344.1"/>
    </source>
</evidence>
<keyword evidence="1" id="KW-0812">Transmembrane</keyword>
<organism evidence="2 3">
    <name type="scientific">Paenibacillus xanthanilyticus</name>
    <dbReference type="NCBI Taxonomy" id="1783531"/>
    <lineage>
        <taxon>Bacteria</taxon>
        <taxon>Bacillati</taxon>
        <taxon>Bacillota</taxon>
        <taxon>Bacilli</taxon>
        <taxon>Bacillales</taxon>
        <taxon>Paenibacillaceae</taxon>
        <taxon>Paenibacillus</taxon>
    </lineage>
</organism>
<protein>
    <submittedName>
        <fullName evidence="2">Uncharacterized protein</fullName>
    </submittedName>
</protein>
<keyword evidence="3" id="KW-1185">Reference proteome</keyword>
<feature type="transmembrane region" description="Helical" evidence="1">
    <location>
        <begin position="12"/>
        <end position="34"/>
    </location>
</feature>
<gene>
    <name evidence="2" type="ORF">ACFOZ8_06695</name>
</gene>
<evidence type="ECO:0000256" key="1">
    <source>
        <dbReference type="SAM" id="Phobius"/>
    </source>
</evidence>
<keyword evidence="1" id="KW-1133">Transmembrane helix</keyword>
<sequence>MKSEMSKSDKWLLYGSIGAGVLLVVAGAVLYLLISSNVIRLN</sequence>
<dbReference type="EMBL" id="JBHSAM010000017">
    <property type="protein sequence ID" value="MFC4099344.1"/>
    <property type="molecule type" value="Genomic_DNA"/>
</dbReference>
<reference evidence="3" key="1">
    <citation type="journal article" date="2019" name="Int. J. Syst. Evol. Microbiol.">
        <title>The Global Catalogue of Microorganisms (GCM) 10K type strain sequencing project: providing services to taxonomists for standard genome sequencing and annotation.</title>
        <authorList>
            <consortium name="The Broad Institute Genomics Platform"/>
            <consortium name="The Broad Institute Genome Sequencing Center for Infectious Disease"/>
            <person name="Wu L."/>
            <person name="Ma J."/>
        </authorList>
    </citation>
    <scope>NUCLEOTIDE SEQUENCE [LARGE SCALE GENOMIC DNA]</scope>
    <source>
        <strain evidence="3">IBRC-M 10987</strain>
    </source>
</reference>
<accession>A0ABV8JY96</accession>